<dbReference type="PANTHER" id="PTHR43537">
    <property type="entry name" value="TRANSCRIPTIONAL REGULATOR, GNTR FAMILY"/>
    <property type="match status" value="1"/>
</dbReference>
<evidence type="ECO:0000256" key="1">
    <source>
        <dbReference type="ARBA" id="ARBA00023015"/>
    </source>
</evidence>
<keyword evidence="1" id="KW-0805">Transcription regulation</keyword>
<keyword evidence="3" id="KW-0804">Transcription</keyword>
<evidence type="ECO:0000256" key="2">
    <source>
        <dbReference type="ARBA" id="ARBA00023125"/>
    </source>
</evidence>
<gene>
    <name evidence="5" type="ORF">ACFPYJ_12760</name>
</gene>
<dbReference type="EMBL" id="JBHSOW010000043">
    <property type="protein sequence ID" value="MFC5649974.1"/>
    <property type="molecule type" value="Genomic_DNA"/>
</dbReference>
<evidence type="ECO:0000313" key="6">
    <source>
        <dbReference type="Proteomes" id="UP001596047"/>
    </source>
</evidence>
<dbReference type="Gene3D" id="1.20.120.530">
    <property type="entry name" value="GntR ligand-binding domain-like"/>
    <property type="match status" value="1"/>
</dbReference>
<accession>A0ABW0VYY8</accession>
<proteinExistence type="predicted"/>
<evidence type="ECO:0000259" key="4">
    <source>
        <dbReference type="PROSITE" id="PS50949"/>
    </source>
</evidence>
<reference evidence="6" key="1">
    <citation type="journal article" date="2019" name="Int. J. Syst. Evol. Microbiol.">
        <title>The Global Catalogue of Microorganisms (GCM) 10K type strain sequencing project: providing services to taxonomists for standard genome sequencing and annotation.</title>
        <authorList>
            <consortium name="The Broad Institute Genomics Platform"/>
            <consortium name="The Broad Institute Genome Sequencing Center for Infectious Disease"/>
            <person name="Wu L."/>
            <person name="Ma J."/>
        </authorList>
    </citation>
    <scope>NUCLEOTIDE SEQUENCE [LARGE SCALE GENOMIC DNA]</scope>
    <source>
        <strain evidence="6">CGMCC 1.3240</strain>
    </source>
</reference>
<dbReference type="Proteomes" id="UP001596047">
    <property type="component" value="Unassembled WGS sequence"/>
</dbReference>
<dbReference type="InterPro" id="IPR036388">
    <property type="entry name" value="WH-like_DNA-bd_sf"/>
</dbReference>
<dbReference type="InterPro" id="IPR011711">
    <property type="entry name" value="GntR_C"/>
</dbReference>
<dbReference type="PANTHER" id="PTHR43537:SF5">
    <property type="entry name" value="UXU OPERON TRANSCRIPTIONAL REGULATOR"/>
    <property type="match status" value="1"/>
</dbReference>
<evidence type="ECO:0000256" key="3">
    <source>
        <dbReference type="ARBA" id="ARBA00023163"/>
    </source>
</evidence>
<protein>
    <submittedName>
        <fullName evidence="5">GntR family transcriptional regulator</fullName>
    </submittedName>
</protein>
<name>A0ABW0VYY8_9BACL</name>
<keyword evidence="6" id="KW-1185">Reference proteome</keyword>
<dbReference type="Pfam" id="PF00392">
    <property type="entry name" value="GntR"/>
    <property type="match status" value="1"/>
</dbReference>
<dbReference type="SMART" id="SM00345">
    <property type="entry name" value="HTH_GNTR"/>
    <property type="match status" value="1"/>
</dbReference>
<feature type="domain" description="HTH gntR-type" evidence="4">
    <location>
        <begin position="12"/>
        <end position="79"/>
    </location>
</feature>
<evidence type="ECO:0000313" key="5">
    <source>
        <dbReference type="EMBL" id="MFC5649974.1"/>
    </source>
</evidence>
<sequence>METFSFKEQKPTSLRHRVTDEIRNAILSGQLKPGDRLREIAISKEMGVSRGPIREAIRTLEQEGLLHSSPYKETVVAEFSKEEVIEVLIPIRLTIELFAIRSGLSWMNDADFAQMNRFVEGMKEAVAQKDLARIVDNDISFHEYLIQASRAGNIINIWSSIVNRIRLHFFVQGPMYKDQNQIYEEHAVLLQAMQAKDVELTCRLMKAHIYDENVSILQNAGNEVTANDSETV</sequence>
<dbReference type="SUPFAM" id="SSF48008">
    <property type="entry name" value="GntR ligand-binding domain-like"/>
    <property type="match status" value="1"/>
</dbReference>
<dbReference type="RefSeq" id="WP_379188525.1">
    <property type="nucleotide sequence ID" value="NZ_JBHSOW010000043.1"/>
</dbReference>
<dbReference type="SMART" id="SM00895">
    <property type="entry name" value="FCD"/>
    <property type="match status" value="1"/>
</dbReference>
<dbReference type="CDD" id="cd07377">
    <property type="entry name" value="WHTH_GntR"/>
    <property type="match status" value="1"/>
</dbReference>
<dbReference type="InterPro" id="IPR000524">
    <property type="entry name" value="Tscrpt_reg_HTH_GntR"/>
</dbReference>
<dbReference type="PROSITE" id="PS50949">
    <property type="entry name" value="HTH_GNTR"/>
    <property type="match status" value="1"/>
</dbReference>
<dbReference type="InterPro" id="IPR008920">
    <property type="entry name" value="TF_FadR/GntR_C"/>
</dbReference>
<organism evidence="5 6">
    <name type="scientific">Paenibacillus solisilvae</name>
    <dbReference type="NCBI Taxonomy" id="2486751"/>
    <lineage>
        <taxon>Bacteria</taxon>
        <taxon>Bacillati</taxon>
        <taxon>Bacillota</taxon>
        <taxon>Bacilli</taxon>
        <taxon>Bacillales</taxon>
        <taxon>Paenibacillaceae</taxon>
        <taxon>Paenibacillus</taxon>
    </lineage>
</organism>
<comment type="caution">
    <text evidence="5">The sequence shown here is derived from an EMBL/GenBank/DDBJ whole genome shotgun (WGS) entry which is preliminary data.</text>
</comment>
<dbReference type="Pfam" id="PF07729">
    <property type="entry name" value="FCD"/>
    <property type="match status" value="1"/>
</dbReference>
<keyword evidence="2" id="KW-0238">DNA-binding</keyword>
<dbReference type="SUPFAM" id="SSF46785">
    <property type="entry name" value="Winged helix' DNA-binding domain"/>
    <property type="match status" value="1"/>
</dbReference>
<dbReference type="Gene3D" id="1.10.10.10">
    <property type="entry name" value="Winged helix-like DNA-binding domain superfamily/Winged helix DNA-binding domain"/>
    <property type="match status" value="1"/>
</dbReference>
<dbReference type="InterPro" id="IPR036390">
    <property type="entry name" value="WH_DNA-bd_sf"/>
</dbReference>